<organism evidence="1 2">
    <name type="scientific">Rhizopus azygosporus</name>
    <name type="common">Rhizopus microsporus var. azygosporus</name>
    <dbReference type="NCBI Taxonomy" id="86630"/>
    <lineage>
        <taxon>Eukaryota</taxon>
        <taxon>Fungi</taxon>
        <taxon>Fungi incertae sedis</taxon>
        <taxon>Mucoromycota</taxon>
        <taxon>Mucoromycotina</taxon>
        <taxon>Mucoromycetes</taxon>
        <taxon>Mucorales</taxon>
        <taxon>Mucorineae</taxon>
        <taxon>Rhizopodaceae</taxon>
        <taxon>Rhizopus</taxon>
    </lineage>
</organism>
<comment type="caution">
    <text evidence="1">The sequence shown here is derived from an EMBL/GenBank/DDBJ whole genome shotgun (WGS) entry which is preliminary data.</text>
</comment>
<dbReference type="AlphaFoldDB" id="A0A367K643"/>
<gene>
    <name evidence="1" type="ORF">CU097_014254</name>
</gene>
<keyword evidence="2" id="KW-1185">Reference proteome</keyword>
<protein>
    <submittedName>
        <fullName evidence="1">Uncharacterized protein</fullName>
    </submittedName>
</protein>
<reference evidence="1 2" key="1">
    <citation type="journal article" date="2018" name="G3 (Bethesda)">
        <title>Phylogenetic and Phylogenomic Definition of Rhizopus Species.</title>
        <authorList>
            <person name="Gryganskyi A.P."/>
            <person name="Golan J."/>
            <person name="Dolatabadi S."/>
            <person name="Mondo S."/>
            <person name="Robb S."/>
            <person name="Idnurm A."/>
            <person name="Muszewska A."/>
            <person name="Steczkiewicz K."/>
            <person name="Masonjones S."/>
            <person name="Liao H.L."/>
            <person name="Gajdeczka M.T."/>
            <person name="Anike F."/>
            <person name="Vuek A."/>
            <person name="Anishchenko I.M."/>
            <person name="Voigt K."/>
            <person name="de Hoog G.S."/>
            <person name="Smith M.E."/>
            <person name="Heitman J."/>
            <person name="Vilgalys R."/>
            <person name="Stajich J.E."/>
        </authorList>
    </citation>
    <scope>NUCLEOTIDE SEQUENCE [LARGE SCALE GENOMIC DNA]</scope>
    <source>
        <strain evidence="1 2">CBS 357.93</strain>
    </source>
</reference>
<dbReference type="Proteomes" id="UP000252139">
    <property type="component" value="Unassembled WGS sequence"/>
</dbReference>
<name>A0A367K643_RHIAZ</name>
<accession>A0A367K643</accession>
<sequence length="102" mass="11415">MNDGHCFKFLLVPSLRNISREREKDMSFEASFLESTGAKGKMVLKGDTGKVKTGSGFTSYVWVPSLEEQIESLFQIGVVFVLVTIKQKTYCGQCPARFTLEP</sequence>
<dbReference type="EMBL" id="PJQL01000261">
    <property type="protein sequence ID" value="RCH97635.1"/>
    <property type="molecule type" value="Genomic_DNA"/>
</dbReference>
<evidence type="ECO:0000313" key="2">
    <source>
        <dbReference type="Proteomes" id="UP000252139"/>
    </source>
</evidence>
<proteinExistence type="predicted"/>
<evidence type="ECO:0000313" key="1">
    <source>
        <dbReference type="EMBL" id="RCH97635.1"/>
    </source>
</evidence>